<keyword evidence="5" id="KW-1185">Reference proteome</keyword>
<keyword evidence="2" id="KW-0472">Membrane</keyword>
<feature type="transmembrane region" description="Helical" evidence="2">
    <location>
        <begin position="253"/>
        <end position="271"/>
    </location>
</feature>
<keyword evidence="2" id="KW-0812">Transmembrane</keyword>
<evidence type="ECO:0000256" key="2">
    <source>
        <dbReference type="SAM" id="Phobius"/>
    </source>
</evidence>
<feature type="region of interest" description="Disordered" evidence="1">
    <location>
        <begin position="303"/>
        <end position="323"/>
    </location>
</feature>
<feature type="transmembrane region" description="Helical" evidence="2">
    <location>
        <begin position="58"/>
        <end position="83"/>
    </location>
</feature>
<feature type="transmembrane region" description="Helical" evidence="2">
    <location>
        <begin position="178"/>
        <end position="201"/>
    </location>
</feature>
<keyword evidence="2" id="KW-1133">Transmembrane helix</keyword>
<feature type="transmembrane region" description="Helical" evidence="2">
    <location>
        <begin position="213"/>
        <end position="233"/>
    </location>
</feature>
<dbReference type="OMA" id="DDKHHAG"/>
<proteinExistence type="predicted"/>
<comment type="caution">
    <text evidence="4">The sequence shown here is derived from an EMBL/GenBank/DDBJ whole genome shotgun (WGS) entry which is preliminary data.</text>
</comment>
<feature type="transmembrane region" description="Helical" evidence="2">
    <location>
        <begin position="137"/>
        <end position="158"/>
    </location>
</feature>
<evidence type="ECO:0000259" key="3">
    <source>
        <dbReference type="Pfam" id="PF20684"/>
    </source>
</evidence>
<organism evidence="4 5">
    <name type="scientific">Penicillium patulum</name>
    <name type="common">Penicillium griseofulvum</name>
    <dbReference type="NCBI Taxonomy" id="5078"/>
    <lineage>
        <taxon>Eukaryota</taxon>
        <taxon>Fungi</taxon>
        <taxon>Dikarya</taxon>
        <taxon>Ascomycota</taxon>
        <taxon>Pezizomycotina</taxon>
        <taxon>Eurotiomycetes</taxon>
        <taxon>Eurotiomycetidae</taxon>
        <taxon>Eurotiales</taxon>
        <taxon>Aspergillaceae</taxon>
        <taxon>Penicillium</taxon>
    </lineage>
</organism>
<accession>A0A135LJV6</accession>
<reference evidence="4 5" key="1">
    <citation type="journal article" date="2016" name="BMC Genomics">
        <title>Genome sequencing and secondary metabolism of the postharvest pathogen Penicillium griseofulvum.</title>
        <authorList>
            <person name="Banani H."/>
            <person name="Marcet-Houben M."/>
            <person name="Ballester A.R."/>
            <person name="Abbruscato P."/>
            <person name="Gonzalez-Candelas L."/>
            <person name="Gabaldon T."/>
            <person name="Spadaro D."/>
        </authorList>
    </citation>
    <scope>NUCLEOTIDE SEQUENCE [LARGE SCALE GENOMIC DNA]</scope>
    <source>
        <strain evidence="4 5">PG3</strain>
    </source>
</reference>
<dbReference type="PANTHER" id="PTHR39614">
    <property type="entry name" value="INTEGRAL MEMBRANE PROTEIN"/>
    <property type="match status" value="1"/>
</dbReference>
<dbReference type="Pfam" id="PF20684">
    <property type="entry name" value="Fung_rhodopsin"/>
    <property type="match status" value="1"/>
</dbReference>
<dbReference type="InterPro" id="IPR049326">
    <property type="entry name" value="Rhodopsin_dom_fungi"/>
</dbReference>
<name>A0A135LJV6_PENPA</name>
<dbReference type="AlphaFoldDB" id="A0A135LJV6"/>
<sequence>MAIKVPAGQAPPFETVDDKHHAGIIIITAAICLMISLVCLLIRVYVRKFLSPPWGSDDIVLLGATIAAIIESIVIFHAASIGFGTDMSLLTQKAVDRIQNSLLAADILYLLTLYLSKCCIIAIYLRLTPRTRHKSVLWATFGVSTVGIIVSVLVIAVNCEGNKPWLVPSEQCHNLFPRWQAITALDISTEILLFTFSIALIWGLQMPIAHKTVIMVSFAARLPLILFSALHLSKLKEYTAIKNPTFNAINHTIFTQLHLNYALVACTVFCLRPFMNALTTYYGTAGDSYLGSSSGYIYGSSGQGDTDPFASGRSRDYELGNLKGRPGRRMSGMLIDKPNVGDGTENGTVVCEAAAPAQLGEGRSGGDLRSTRSGSDESTRMIIRKEVVYSVSVGHS</sequence>
<dbReference type="EMBL" id="LHQR01000065">
    <property type="protein sequence ID" value="KXG49255.1"/>
    <property type="molecule type" value="Genomic_DNA"/>
</dbReference>
<evidence type="ECO:0000256" key="1">
    <source>
        <dbReference type="SAM" id="MobiDB-lite"/>
    </source>
</evidence>
<dbReference type="Proteomes" id="UP000070168">
    <property type="component" value="Unassembled WGS sequence"/>
</dbReference>
<dbReference type="STRING" id="5078.A0A135LJV6"/>
<evidence type="ECO:0000313" key="4">
    <source>
        <dbReference type="EMBL" id="KXG49255.1"/>
    </source>
</evidence>
<dbReference type="OrthoDB" id="3918601at2759"/>
<feature type="transmembrane region" description="Helical" evidence="2">
    <location>
        <begin position="22"/>
        <end position="46"/>
    </location>
</feature>
<protein>
    <recommendedName>
        <fullName evidence="3">Rhodopsin domain-containing protein</fullName>
    </recommendedName>
</protein>
<feature type="domain" description="Rhodopsin" evidence="3">
    <location>
        <begin position="42"/>
        <end position="275"/>
    </location>
</feature>
<gene>
    <name evidence="4" type="ORF">PGRI_031250</name>
</gene>
<dbReference type="RefSeq" id="XP_040647791.1">
    <property type="nucleotide sequence ID" value="XM_040790838.1"/>
</dbReference>
<feature type="transmembrane region" description="Helical" evidence="2">
    <location>
        <begin position="103"/>
        <end position="125"/>
    </location>
</feature>
<evidence type="ECO:0000313" key="5">
    <source>
        <dbReference type="Proteomes" id="UP000070168"/>
    </source>
</evidence>
<dbReference type="PANTHER" id="PTHR39614:SF2">
    <property type="entry name" value="INTEGRAL MEMBRANE PROTEIN"/>
    <property type="match status" value="1"/>
</dbReference>
<dbReference type="GeneID" id="63706138"/>